<name>A0A1X0JUR0_MYCSC</name>
<evidence type="ECO:0000313" key="2">
    <source>
        <dbReference type="Proteomes" id="UP000192601"/>
    </source>
</evidence>
<comment type="caution">
    <text evidence="1">The sequence shown here is derived from an EMBL/GenBank/DDBJ whole genome shotgun (WGS) entry which is preliminary data.</text>
</comment>
<protein>
    <submittedName>
        <fullName evidence="1">Uncharacterized protein</fullName>
    </submittedName>
</protein>
<gene>
    <name evidence="1" type="ORF">BST44_27975</name>
</gene>
<dbReference type="EMBL" id="MVIJ01000089">
    <property type="protein sequence ID" value="ORB66492.1"/>
    <property type="molecule type" value="Genomic_DNA"/>
</dbReference>
<reference evidence="1 2" key="1">
    <citation type="submission" date="2017-02" db="EMBL/GenBank/DDBJ databases">
        <title>The new phylogeny of genus Mycobacterium.</title>
        <authorList>
            <person name="Tortoli E."/>
            <person name="Trovato A."/>
            <person name="Cirillo D.M."/>
        </authorList>
    </citation>
    <scope>NUCLEOTIDE SEQUENCE [LARGE SCALE GENOMIC DNA]</scope>
    <source>
        <strain evidence="1 2">DSM 43992</strain>
    </source>
</reference>
<proteinExistence type="predicted"/>
<keyword evidence="2" id="KW-1185">Reference proteome</keyword>
<dbReference type="Proteomes" id="UP000192601">
    <property type="component" value="Unassembled WGS sequence"/>
</dbReference>
<accession>A0A1X0JUR0</accession>
<dbReference type="STRING" id="1783.BST44_27975"/>
<organism evidence="1 2">
    <name type="scientific">Mycobacterium scrofulaceum</name>
    <dbReference type="NCBI Taxonomy" id="1783"/>
    <lineage>
        <taxon>Bacteria</taxon>
        <taxon>Bacillati</taxon>
        <taxon>Actinomycetota</taxon>
        <taxon>Actinomycetes</taxon>
        <taxon>Mycobacteriales</taxon>
        <taxon>Mycobacteriaceae</taxon>
        <taxon>Mycobacterium</taxon>
    </lineage>
</organism>
<evidence type="ECO:0000313" key="1">
    <source>
        <dbReference type="EMBL" id="ORB66492.1"/>
    </source>
</evidence>
<sequence length="68" mass="7070">MPFGAVGVQVSTVVEVVECGVDGALLQVGIVRVEQRGIARRALETGPLSGVEMAGSRLAHRCGHERTG</sequence>
<dbReference type="AlphaFoldDB" id="A0A1X0JUR0"/>